<dbReference type="Proteomes" id="UP000297890">
    <property type="component" value="Unassembled WGS sequence"/>
</dbReference>
<comment type="caution">
    <text evidence="5">The sequence shown here is derived from an EMBL/GenBank/DDBJ whole genome shotgun (WGS) entry which is preliminary data.</text>
</comment>
<evidence type="ECO:0000259" key="4">
    <source>
        <dbReference type="PROSITE" id="PS50887"/>
    </source>
</evidence>
<dbReference type="EC" id="2.7.7.65" evidence="1"/>
<comment type="catalytic activity">
    <reaction evidence="2">
        <text>2 GTP = 3',3'-c-di-GMP + 2 diphosphate</text>
        <dbReference type="Rhea" id="RHEA:24898"/>
        <dbReference type="ChEBI" id="CHEBI:33019"/>
        <dbReference type="ChEBI" id="CHEBI:37565"/>
        <dbReference type="ChEBI" id="CHEBI:58805"/>
        <dbReference type="EC" id="2.7.7.65"/>
    </reaction>
</comment>
<dbReference type="EMBL" id="SRIO01000007">
    <property type="protein sequence ID" value="TFZ82732.1"/>
    <property type="molecule type" value="Genomic_DNA"/>
</dbReference>
<dbReference type="NCBIfam" id="TIGR00254">
    <property type="entry name" value="GGDEF"/>
    <property type="match status" value="1"/>
</dbReference>
<proteinExistence type="predicted"/>
<dbReference type="SUPFAM" id="SSF55073">
    <property type="entry name" value="Nucleotide cyclase"/>
    <property type="match status" value="1"/>
</dbReference>
<feature type="transmembrane region" description="Helical" evidence="3">
    <location>
        <begin position="55"/>
        <end position="86"/>
    </location>
</feature>
<dbReference type="Pfam" id="PF00990">
    <property type="entry name" value="GGDEF"/>
    <property type="match status" value="1"/>
</dbReference>
<protein>
    <recommendedName>
        <fullName evidence="1">diguanylate cyclase</fullName>
        <ecNumber evidence="1">2.7.7.65</ecNumber>
    </recommendedName>
</protein>
<accession>A0A4Z0FA20</accession>
<dbReference type="CDD" id="cd01949">
    <property type="entry name" value="GGDEF"/>
    <property type="match status" value="1"/>
</dbReference>
<dbReference type="Gene3D" id="3.30.450.40">
    <property type="match status" value="1"/>
</dbReference>
<evidence type="ECO:0000313" key="6">
    <source>
        <dbReference type="Proteomes" id="UP000297890"/>
    </source>
</evidence>
<dbReference type="InterPro" id="IPR050469">
    <property type="entry name" value="Diguanylate_Cyclase"/>
</dbReference>
<dbReference type="SMART" id="SM00267">
    <property type="entry name" value="GGDEF"/>
    <property type="match status" value="1"/>
</dbReference>
<feature type="domain" description="GGDEF" evidence="4">
    <location>
        <begin position="287"/>
        <end position="419"/>
    </location>
</feature>
<dbReference type="Gene3D" id="3.30.70.270">
    <property type="match status" value="1"/>
</dbReference>
<keyword evidence="3" id="KW-1133">Transmembrane helix</keyword>
<keyword evidence="3" id="KW-0472">Membrane</keyword>
<dbReference type="PANTHER" id="PTHR45138">
    <property type="entry name" value="REGULATORY COMPONENTS OF SENSORY TRANSDUCTION SYSTEM"/>
    <property type="match status" value="1"/>
</dbReference>
<dbReference type="RefSeq" id="WP_135281719.1">
    <property type="nucleotide sequence ID" value="NZ_SRIO01000007.1"/>
</dbReference>
<dbReference type="InterPro" id="IPR029016">
    <property type="entry name" value="GAF-like_dom_sf"/>
</dbReference>
<reference evidence="5 6" key="1">
    <citation type="journal article" date="2019" name="ISME J.">
        <title>Candidatus Macondimonas diazotrophica, a novel gammaproteobacterial genus dominating crude-oil-contaminated coastal sediments.</title>
        <authorList>
            <person name="Karthikeyan S."/>
            <person name="Konstantinidis K."/>
        </authorList>
    </citation>
    <scope>NUCLEOTIDE SEQUENCE [LARGE SCALE GENOMIC DNA]</scope>
    <source>
        <strain evidence="5 6">KTK01</strain>
    </source>
</reference>
<dbReference type="GO" id="GO:0052621">
    <property type="term" value="F:diguanylate cyclase activity"/>
    <property type="evidence" value="ECO:0007669"/>
    <property type="project" value="UniProtKB-EC"/>
</dbReference>
<name>A0A4Z0FA20_9GAMM</name>
<dbReference type="InterPro" id="IPR029787">
    <property type="entry name" value="Nucleotide_cyclase"/>
</dbReference>
<sequence>MKQLRPPTSSGVLLRLQRWLFNQPRWLLAVGIYGFVVAAAVGLAPMFYYLAEGRLVSGIFIAAFGTSTALALPLMWLFLSIAYLLIEQQAVAARSRADSERQRDILRVLLDASLLIQQKEDLLDLLEGTIQQLQQLFPAHHFGLLLYGRRRHLVRHLVAPGFSEAEQRLLLTESQLLVDGQPERLFERLAASSSGESSWQWALFPLWNRQDQTIGHLLIKGSSLPEHSRRTIELFRDQLAAAVENHLLRLELIQLANTDGLTGIYNRSYFQKALRQHQEGKRQSAALDFSLLMIDINGLKPANDGHGHRVGDQIIIRVAQRLKMTCRSEDIVCRIGGDEFAIICPGSKGDQAQRLAARIRDQVDGQPLKLNAGQELLITLSIGIACSDETDPEQLMILADQRMYADKQRFYAQQAQVSG</sequence>
<dbReference type="AlphaFoldDB" id="A0A4Z0FA20"/>
<gene>
    <name evidence="5" type="ORF">E4680_07165</name>
</gene>
<evidence type="ECO:0000256" key="1">
    <source>
        <dbReference type="ARBA" id="ARBA00012528"/>
    </source>
</evidence>
<keyword evidence="6" id="KW-1185">Reference proteome</keyword>
<dbReference type="InterPro" id="IPR000160">
    <property type="entry name" value="GGDEF_dom"/>
</dbReference>
<evidence type="ECO:0000256" key="3">
    <source>
        <dbReference type="SAM" id="Phobius"/>
    </source>
</evidence>
<dbReference type="SUPFAM" id="SSF55781">
    <property type="entry name" value="GAF domain-like"/>
    <property type="match status" value="1"/>
</dbReference>
<dbReference type="OrthoDB" id="9812358at2"/>
<organism evidence="5 6">
    <name type="scientific">Candidatus Macondimonas diazotrophica</name>
    <dbReference type="NCBI Taxonomy" id="2305248"/>
    <lineage>
        <taxon>Bacteria</taxon>
        <taxon>Pseudomonadati</taxon>
        <taxon>Pseudomonadota</taxon>
        <taxon>Gammaproteobacteria</taxon>
        <taxon>Chromatiales</taxon>
        <taxon>Ectothiorhodospiraceae</taxon>
        <taxon>Candidatus Macondimonas</taxon>
    </lineage>
</organism>
<dbReference type="InterPro" id="IPR043128">
    <property type="entry name" value="Rev_trsase/Diguanyl_cyclase"/>
</dbReference>
<evidence type="ECO:0000256" key="2">
    <source>
        <dbReference type="ARBA" id="ARBA00034247"/>
    </source>
</evidence>
<evidence type="ECO:0000313" key="5">
    <source>
        <dbReference type="EMBL" id="TFZ82732.1"/>
    </source>
</evidence>
<dbReference type="PROSITE" id="PS50887">
    <property type="entry name" value="GGDEF"/>
    <property type="match status" value="1"/>
</dbReference>
<feature type="transmembrane region" description="Helical" evidence="3">
    <location>
        <begin position="26"/>
        <end position="49"/>
    </location>
</feature>
<dbReference type="PANTHER" id="PTHR45138:SF9">
    <property type="entry name" value="DIGUANYLATE CYCLASE DGCM-RELATED"/>
    <property type="match status" value="1"/>
</dbReference>
<keyword evidence="3" id="KW-0812">Transmembrane</keyword>